<dbReference type="OrthoDB" id="9787373at2"/>
<dbReference type="Gene3D" id="1.50.10.100">
    <property type="entry name" value="Chondroitin AC/alginate lyase"/>
    <property type="match status" value="1"/>
</dbReference>
<proteinExistence type="predicted"/>
<dbReference type="GO" id="GO:0030313">
    <property type="term" value="C:cell envelope"/>
    <property type="evidence" value="ECO:0007669"/>
    <property type="project" value="UniProtKB-SubCell"/>
</dbReference>
<keyword evidence="4" id="KW-1185">Reference proteome</keyword>
<feature type="domain" description="Heparinase II/III-like C-terminal" evidence="2">
    <location>
        <begin position="294"/>
        <end position="549"/>
    </location>
</feature>
<dbReference type="InterPro" id="IPR008929">
    <property type="entry name" value="Chondroitin_lyas"/>
</dbReference>
<dbReference type="Pfam" id="PF07940">
    <property type="entry name" value="Hepar_II_III_C"/>
    <property type="match status" value="1"/>
</dbReference>
<dbReference type="Proteomes" id="UP000221860">
    <property type="component" value="Unassembled WGS sequence"/>
</dbReference>
<evidence type="ECO:0000313" key="4">
    <source>
        <dbReference type="Proteomes" id="UP000221860"/>
    </source>
</evidence>
<reference evidence="3 4" key="1">
    <citation type="submission" date="2017-08" db="EMBL/GenBank/DDBJ databases">
        <title>Draft Genome Sequence of Loktanella cinnabarina Strain XM1, Isolated from Coastal Surface Water.</title>
        <authorList>
            <person name="Ma R."/>
            <person name="Wang J."/>
            <person name="Wang Q."/>
            <person name="Ma Z."/>
            <person name="Li J."/>
            <person name="Chen L."/>
        </authorList>
    </citation>
    <scope>NUCLEOTIDE SEQUENCE [LARGE SCALE GENOMIC DNA]</scope>
    <source>
        <strain evidence="3 4">XM1</strain>
    </source>
</reference>
<comment type="subcellular location">
    <subcellularLocation>
        <location evidence="1">Cell envelope</location>
    </subcellularLocation>
</comment>
<evidence type="ECO:0000256" key="1">
    <source>
        <dbReference type="ARBA" id="ARBA00004196"/>
    </source>
</evidence>
<gene>
    <name evidence="3" type="ORF">CJ301_06855</name>
</gene>
<dbReference type="RefSeq" id="WP_099275635.1">
    <property type="nucleotide sequence ID" value="NZ_KZ304954.1"/>
</dbReference>
<dbReference type="EMBL" id="NQWH01000007">
    <property type="protein sequence ID" value="PHP28441.1"/>
    <property type="molecule type" value="Genomic_DNA"/>
</dbReference>
<dbReference type="Gene3D" id="2.70.98.70">
    <property type="match status" value="1"/>
</dbReference>
<evidence type="ECO:0000259" key="2">
    <source>
        <dbReference type="Pfam" id="PF07940"/>
    </source>
</evidence>
<organism evidence="3 4">
    <name type="scientific">Limimaricola cinnabarinus</name>
    <dbReference type="NCBI Taxonomy" id="1125964"/>
    <lineage>
        <taxon>Bacteria</taxon>
        <taxon>Pseudomonadati</taxon>
        <taxon>Pseudomonadota</taxon>
        <taxon>Alphaproteobacteria</taxon>
        <taxon>Rhodobacterales</taxon>
        <taxon>Paracoccaceae</taxon>
        <taxon>Limimaricola</taxon>
    </lineage>
</organism>
<dbReference type="AlphaFoldDB" id="A0A2G1MI62"/>
<name>A0A2G1MI62_9RHOB</name>
<protein>
    <recommendedName>
        <fullName evidence="2">Heparinase II/III-like C-terminal domain-containing protein</fullName>
    </recommendedName>
</protein>
<dbReference type="InterPro" id="IPR012480">
    <property type="entry name" value="Hepar_II_III_C"/>
</dbReference>
<evidence type="ECO:0000313" key="3">
    <source>
        <dbReference type="EMBL" id="PHP28441.1"/>
    </source>
</evidence>
<accession>A0A2G1MI62</accession>
<dbReference type="GO" id="GO:0016829">
    <property type="term" value="F:lyase activity"/>
    <property type="evidence" value="ECO:0007669"/>
    <property type="project" value="InterPro"/>
</dbReference>
<sequence>MGRLQRGWGIERLRWHADARAPVPEALARPAPPDGRGLASRGRELLAERHLRGGQIVAAQGRMIWTLGPETDPDGIALHRFGWLEDLAALGGPAARDLAWNWLRDWIARYGQGRGPGWAPDIVAARLSCLVAQAGWLSEGASPRADMPALLRSMTLQSRWLARHWRRAEAGPDQILCLVALLRAETALHGAPRQPARCAPMLGQAAARAIGPDGAIASRNPEALSELLGGLVEAAALLGSATTPAQREAMARAARLLRALRHADGGLARFHGGGRGTEGQPERALLGADVAPGPPPAGLCMGFARLAAGRSTVILDAAPPPSGPRAWAAHASTLAFEMTSGRRPLIVGCGAGAHHGPDWRRAGRATLSHSTLCLEGLSSARLGRGPEGTEPLTEGPREVLAHMTRADGVPRIEASHDAWRAGFGLTHDRRLGLGRGGQALVGEDLLTTLGPADERAFDAASRAGPDPGVAFTIRFHLHPDAECELDPKGRQARLRLRSGELWVLSHDGGARLALAPSVYLEKSQPRPVPTQQVVLSGRAMAYATLVRWSLLRSGDAVPTLRDLWRAKGDPA</sequence>
<comment type="caution">
    <text evidence="3">The sequence shown here is derived from an EMBL/GenBank/DDBJ whole genome shotgun (WGS) entry which is preliminary data.</text>
</comment>